<keyword evidence="1" id="KW-1133">Transmembrane helix</keyword>
<feature type="transmembrane region" description="Helical" evidence="1">
    <location>
        <begin position="12"/>
        <end position="36"/>
    </location>
</feature>
<accession>A0ABU5YBR0</accession>
<reference evidence="2 3" key="1">
    <citation type="submission" date="2023-12" db="EMBL/GenBank/DDBJ databases">
        <title>Genomic sequences of Capnocytophaga and Parvimonas strains.</title>
        <authorList>
            <person name="Watt R.M."/>
            <person name="Wang M."/>
            <person name="Yang T."/>
            <person name="Tong W.M."/>
        </authorList>
    </citation>
    <scope>NUCLEOTIDE SEQUENCE [LARGE SCALE GENOMIC DNA]</scope>
    <source>
        <strain evidence="2 3">CCUG 13156</strain>
    </source>
</reference>
<dbReference type="EMBL" id="JAYKBV010000007">
    <property type="protein sequence ID" value="MEB3040394.1"/>
    <property type="molecule type" value="Genomic_DNA"/>
</dbReference>
<keyword evidence="3" id="KW-1185">Reference proteome</keyword>
<name>A0ABU5YBR0_9FLAO</name>
<dbReference type="Proteomes" id="UP001324270">
    <property type="component" value="Unassembled WGS sequence"/>
</dbReference>
<dbReference type="RefSeq" id="WP_323979399.1">
    <property type="nucleotide sequence ID" value="NZ_JAYKBV010000007.1"/>
</dbReference>
<sequence length="375" mass="44599">MIRFQNQNKIAIFALTIHFSLFTMLYLKLLPLLLLLSACHWRADTPAPQEAIAEDSLQNKGMRTVTDSEESISFQLLAEPTIHDNILLYQISVSYIDSKGEVFVSPSDFYGIDSLDLPIREMQKRLSQGKKIQQYIVLDDKYKKRIFEKTNYSPSDTIFVYNYEKNILKKYPITDLRTVAYIHINSDENKIDIKKCKIGFELAYDPDDISQEESRIYWEAYAYIGKENPFVENQMKPMTWVKVEKEKFPLPYTIIHEEYYWGNTYRYENQELICYLRDFRINEGYEKFHDKRYLVVLDAKTKRIIKTAFWEESELLVFDSPYDRDDLSFAISIGRLLKNRPITICGLNYRYFQCLPIVFLDQQYSDLDNFCDKWN</sequence>
<evidence type="ECO:0000313" key="2">
    <source>
        <dbReference type="EMBL" id="MEB3040394.1"/>
    </source>
</evidence>
<organism evidence="2 3">
    <name type="scientific">Capnocytophaga gingivalis</name>
    <dbReference type="NCBI Taxonomy" id="1017"/>
    <lineage>
        <taxon>Bacteria</taxon>
        <taxon>Pseudomonadati</taxon>
        <taxon>Bacteroidota</taxon>
        <taxon>Flavobacteriia</taxon>
        <taxon>Flavobacteriales</taxon>
        <taxon>Flavobacteriaceae</taxon>
        <taxon>Capnocytophaga</taxon>
    </lineage>
</organism>
<keyword evidence="1" id="KW-0472">Membrane</keyword>
<protein>
    <recommendedName>
        <fullName evidence="4">DUF4221 domain-containing protein</fullName>
    </recommendedName>
</protein>
<comment type="caution">
    <text evidence="2">The sequence shown here is derived from an EMBL/GenBank/DDBJ whole genome shotgun (WGS) entry which is preliminary data.</text>
</comment>
<evidence type="ECO:0008006" key="4">
    <source>
        <dbReference type="Google" id="ProtNLM"/>
    </source>
</evidence>
<keyword evidence="1" id="KW-0812">Transmembrane</keyword>
<evidence type="ECO:0000313" key="3">
    <source>
        <dbReference type="Proteomes" id="UP001324270"/>
    </source>
</evidence>
<proteinExistence type="predicted"/>
<evidence type="ECO:0000256" key="1">
    <source>
        <dbReference type="SAM" id="Phobius"/>
    </source>
</evidence>
<gene>
    <name evidence="2" type="ORF">VJJ49_06755</name>
</gene>